<comment type="caution">
    <text evidence="1">The sequence shown here is derived from an EMBL/GenBank/DDBJ whole genome shotgun (WGS) entry which is preliminary data.</text>
</comment>
<dbReference type="AlphaFoldDB" id="A0A3M7SYU2"/>
<evidence type="ECO:0000313" key="2">
    <source>
        <dbReference type="Proteomes" id="UP000276133"/>
    </source>
</evidence>
<accession>A0A3M7SYU2</accession>
<feature type="non-terminal residue" evidence="1">
    <location>
        <position position="66"/>
    </location>
</feature>
<gene>
    <name evidence="1" type="ORF">BpHYR1_044526</name>
</gene>
<proteinExistence type="predicted"/>
<name>A0A3M7SYU2_BRAPC</name>
<protein>
    <recommendedName>
        <fullName evidence="3">RNA-directed DNA polymerase from mobile element jockey-like</fullName>
    </recommendedName>
</protein>
<dbReference type="OrthoDB" id="10014409at2759"/>
<sequence length="66" mass="7687">MLLDICGSYRNKWRIKFNPYKTKVVNFGTQLFKSVFHLNGSELEEANQLEYLGFIIDSNLDLNTQA</sequence>
<reference evidence="1 2" key="1">
    <citation type="journal article" date="2018" name="Sci. Rep.">
        <title>Genomic signatures of local adaptation to the degree of environmental predictability in rotifers.</title>
        <authorList>
            <person name="Franch-Gras L."/>
            <person name="Hahn C."/>
            <person name="Garcia-Roger E.M."/>
            <person name="Carmona M.J."/>
            <person name="Serra M."/>
            <person name="Gomez A."/>
        </authorList>
    </citation>
    <scope>NUCLEOTIDE SEQUENCE [LARGE SCALE GENOMIC DNA]</scope>
    <source>
        <strain evidence="1">HYR1</strain>
    </source>
</reference>
<evidence type="ECO:0008006" key="3">
    <source>
        <dbReference type="Google" id="ProtNLM"/>
    </source>
</evidence>
<organism evidence="1 2">
    <name type="scientific">Brachionus plicatilis</name>
    <name type="common">Marine rotifer</name>
    <name type="synonym">Brachionus muelleri</name>
    <dbReference type="NCBI Taxonomy" id="10195"/>
    <lineage>
        <taxon>Eukaryota</taxon>
        <taxon>Metazoa</taxon>
        <taxon>Spiralia</taxon>
        <taxon>Gnathifera</taxon>
        <taxon>Rotifera</taxon>
        <taxon>Eurotatoria</taxon>
        <taxon>Monogononta</taxon>
        <taxon>Pseudotrocha</taxon>
        <taxon>Ploima</taxon>
        <taxon>Brachionidae</taxon>
        <taxon>Brachionus</taxon>
    </lineage>
</organism>
<evidence type="ECO:0000313" key="1">
    <source>
        <dbReference type="EMBL" id="RNA41003.1"/>
    </source>
</evidence>
<dbReference type="Proteomes" id="UP000276133">
    <property type="component" value="Unassembled WGS sequence"/>
</dbReference>
<keyword evidence="2" id="KW-1185">Reference proteome</keyword>
<dbReference type="EMBL" id="REGN01000564">
    <property type="protein sequence ID" value="RNA41003.1"/>
    <property type="molecule type" value="Genomic_DNA"/>
</dbReference>